<evidence type="ECO:0000313" key="9">
    <source>
        <dbReference type="Proteomes" id="UP000243052"/>
    </source>
</evidence>
<name>A0A0X8HUH2_9SACH</name>
<dbReference type="PANTHER" id="PTHR24347">
    <property type="entry name" value="SERINE/THREONINE-PROTEIN KINASE"/>
    <property type="match status" value="1"/>
</dbReference>
<feature type="binding site" evidence="4">
    <location>
        <position position="172"/>
    </location>
    <ligand>
        <name>ATP</name>
        <dbReference type="ChEBI" id="CHEBI:30616"/>
    </ligand>
</feature>
<dbReference type="STRING" id="45286.A0A0X8HUH2"/>
<accession>A0A0X8HUH2</accession>
<dbReference type="GeneID" id="28725021"/>
<sequence>MKISLLGLPMISIGRSRSCDFTLSEPDISTVHCELRLVEVDIDCKRKKLFNIVDTSRNGTFVNGNRLVKKDYLLKNGDRLVLGKSCSFLFKYTTDNYGASPDSKIRPIEAKEKITNKTATNSKFLTPKAVSTIPSRGSFFDRFKLGKELGTGHYAVVREATDKVTGEIAAVKIFHPQMNDDMKKTNQFREETKILMSIHHVNIVKLIERYVEPVSRTQVQTYLVLEKVNDGELFDRIVRKTKLRQDETRALFKQLLTGLKYLHDQNIIHRDIKPENILLSIRRRIAANEEQLGPWDHHEIDITVKIADFGLAKFIGEMQFTNTLCGTPSYVASEVLSKEGYTSKVDLWSAGVLLYVCLCGFPPFSEQLAPPSMKEQILQGKYAFYSPYWDDIDDSALDLISKLLVVDPGKRFSVLDAINHPWFKAMPDSFSTKLQRLEITQGRLPITYSELSSLQK</sequence>
<dbReference type="RefSeq" id="XP_017988713.1">
    <property type="nucleotide sequence ID" value="XM_018133161.1"/>
</dbReference>
<keyword evidence="9" id="KW-1185">Reference proteome</keyword>
<dbReference type="OrthoDB" id="407410at2759"/>
<dbReference type="CDD" id="cd05117">
    <property type="entry name" value="STKc_CAMK"/>
    <property type="match status" value="1"/>
</dbReference>
<evidence type="ECO:0000259" key="6">
    <source>
        <dbReference type="PROSITE" id="PS50006"/>
    </source>
</evidence>
<keyword evidence="5" id="KW-0723">Serine/threonine-protein kinase</keyword>
<evidence type="ECO:0000259" key="7">
    <source>
        <dbReference type="PROSITE" id="PS50011"/>
    </source>
</evidence>
<keyword evidence="5" id="KW-0808">Transferase</keyword>
<evidence type="ECO:0000313" key="8">
    <source>
        <dbReference type="EMBL" id="AMD21717.1"/>
    </source>
</evidence>
<dbReference type="Pfam" id="PF00069">
    <property type="entry name" value="Pkinase"/>
    <property type="match status" value="1"/>
</dbReference>
<dbReference type="AlphaFoldDB" id="A0A0X8HUH2"/>
<dbReference type="Gene3D" id="1.10.510.10">
    <property type="entry name" value="Transferase(Phosphotransferase) domain 1"/>
    <property type="match status" value="1"/>
</dbReference>
<protein>
    <submittedName>
        <fullName evidence="8">HFL139Cp</fullName>
    </submittedName>
</protein>
<evidence type="ECO:0000256" key="1">
    <source>
        <dbReference type="ARBA" id="ARBA00005575"/>
    </source>
</evidence>
<dbReference type="PROSITE" id="PS50011">
    <property type="entry name" value="PROTEIN_KINASE_DOM"/>
    <property type="match status" value="1"/>
</dbReference>
<dbReference type="InterPro" id="IPR017441">
    <property type="entry name" value="Protein_kinase_ATP_BS"/>
</dbReference>
<dbReference type="SUPFAM" id="SSF56112">
    <property type="entry name" value="Protein kinase-like (PK-like)"/>
    <property type="match status" value="1"/>
</dbReference>
<dbReference type="Proteomes" id="UP000243052">
    <property type="component" value="Chromosome vi"/>
</dbReference>
<evidence type="ECO:0000256" key="2">
    <source>
        <dbReference type="ARBA" id="ARBA00022741"/>
    </source>
</evidence>
<comment type="similarity">
    <text evidence="1">Belongs to the protein kinase superfamily. CAMK Ser/Thr protein kinase family. CHEK2 subfamily.</text>
</comment>
<dbReference type="InterPro" id="IPR008984">
    <property type="entry name" value="SMAD_FHA_dom_sf"/>
</dbReference>
<evidence type="ECO:0000256" key="3">
    <source>
        <dbReference type="ARBA" id="ARBA00022840"/>
    </source>
</evidence>
<dbReference type="InterPro" id="IPR011009">
    <property type="entry name" value="Kinase-like_dom_sf"/>
</dbReference>
<keyword evidence="5" id="KW-0418">Kinase</keyword>
<dbReference type="InterPro" id="IPR008271">
    <property type="entry name" value="Ser/Thr_kinase_AS"/>
</dbReference>
<dbReference type="Gene3D" id="2.60.200.20">
    <property type="match status" value="1"/>
</dbReference>
<dbReference type="SMART" id="SM00240">
    <property type="entry name" value="FHA"/>
    <property type="match status" value="1"/>
</dbReference>
<dbReference type="InterPro" id="IPR000253">
    <property type="entry name" value="FHA_dom"/>
</dbReference>
<gene>
    <name evidence="8" type="ORF">AW171_hschr63687</name>
</gene>
<dbReference type="PROSITE" id="PS00108">
    <property type="entry name" value="PROTEIN_KINASE_ST"/>
    <property type="match status" value="1"/>
</dbReference>
<dbReference type="GO" id="GO:0004674">
    <property type="term" value="F:protein serine/threonine kinase activity"/>
    <property type="evidence" value="ECO:0007669"/>
    <property type="project" value="UniProtKB-KW"/>
</dbReference>
<organism evidence="8 9">
    <name type="scientific">Eremothecium sinecaudum</name>
    <dbReference type="NCBI Taxonomy" id="45286"/>
    <lineage>
        <taxon>Eukaryota</taxon>
        <taxon>Fungi</taxon>
        <taxon>Dikarya</taxon>
        <taxon>Ascomycota</taxon>
        <taxon>Saccharomycotina</taxon>
        <taxon>Saccharomycetes</taxon>
        <taxon>Saccharomycetales</taxon>
        <taxon>Saccharomycetaceae</taxon>
        <taxon>Eremothecium</taxon>
    </lineage>
</organism>
<proteinExistence type="inferred from homology"/>
<dbReference type="PROSITE" id="PS00107">
    <property type="entry name" value="PROTEIN_KINASE_ATP"/>
    <property type="match status" value="1"/>
</dbReference>
<dbReference type="SUPFAM" id="SSF49879">
    <property type="entry name" value="SMAD/FHA domain"/>
    <property type="match status" value="1"/>
</dbReference>
<evidence type="ECO:0000256" key="5">
    <source>
        <dbReference type="RuleBase" id="RU000304"/>
    </source>
</evidence>
<reference evidence="8 9" key="1">
    <citation type="submission" date="2016-01" db="EMBL/GenBank/DDBJ databases">
        <title>Genome sequence of the yeast Holleya sinecauda.</title>
        <authorList>
            <person name="Dietrich F.S."/>
        </authorList>
    </citation>
    <scope>NUCLEOTIDE SEQUENCE [LARGE SCALE GENOMIC DNA]</scope>
    <source>
        <strain evidence="8 9">ATCC 58844</strain>
    </source>
</reference>
<feature type="domain" description="Protein kinase" evidence="7">
    <location>
        <begin position="143"/>
        <end position="423"/>
    </location>
</feature>
<dbReference type="FunFam" id="1.10.510.10:FF:000732">
    <property type="entry name" value="Protein serine-threonine kinase"/>
    <property type="match status" value="1"/>
</dbReference>
<dbReference type="SMART" id="SM00220">
    <property type="entry name" value="S_TKc"/>
    <property type="match status" value="1"/>
</dbReference>
<dbReference type="EMBL" id="CP014246">
    <property type="protein sequence ID" value="AMD21717.1"/>
    <property type="molecule type" value="Genomic_DNA"/>
</dbReference>
<dbReference type="PROSITE" id="PS50006">
    <property type="entry name" value="FHA_DOMAIN"/>
    <property type="match status" value="1"/>
</dbReference>
<dbReference type="Pfam" id="PF00498">
    <property type="entry name" value="FHA"/>
    <property type="match status" value="1"/>
</dbReference>
<dbReference type="GO" id="GO:0005524">
    <property type="term" value="F:ATP binding"/>
    <property type="evidence" value="ECO:0007669"/>
    <property type="project" value="UniProtKB-UniRule"/>
</dbReference>
<dbReference type="InterPro" id="IPR000719">
    <property type="entry name" value="Prot_kinase_dom"/>
</dbReference>
<evidence type="ECO:0000256" key="4">
    <source>
        <dbReference type="PROSITE-ProRule" id="PRU10141"/>
    </source>
</evidence>
<keyword evidence="3 4" id="KW-0067">ATP-binding</keyword>
<keyword evidence="2 4" id="KW-0547">Nucleotide-binding</keyword>
<feature type="domain" description="FHA" evidence="6">
    <location>
        <begin position="11"/>
        <end position="67"/>
    </location>
</feature>